<protein>
    <submittedName>
        <fullName evidence="1">Uncharacterized protein</fullName>
    </submittedName>
</protein>
<sequence length="152" mass="17590">MASTDIKDYKEEGEVEENDEAAAGSSRWYTARSRRWDTLNSPQQSQWLQTTLSDLDNKTKAMLDIMQDDSDSFAKRAEMYYNKRPELVQMVEDLTKSYRCLAQNYENLRSDSFRFTNPELLPSSNSSFNQVKQLQNSLNQGSTTPNLPPRKD</sequence>
<evidence type="ECO:0000313" key="2">
    <source>
        <dbReference type="Proteomes" id="UP001164250"/>
    </source>
</evidence>
<comment type="caution">
    <text evidence="1">The sequence shown here is derived from an EMBL/GenBank/DDBJ whole genome shotgun (WGS) entry which is preliminary data.</text>
</comment>
<proteinExistence type="predicted"/>
<reference evidence="2" key="1">
    <citation type="journal article" date="2023" name="G3 (Bethesda)">
        <title>Genome assembly and association tests identify interacting loci associated with vigor, precocity, and sex in interspecific pistachio rootstocks.</title>
        <authorList>
            <person name="Palmer W."/>
            <person name="Jacygrad E."/>
            <person name="Sagayaradj S."/>
            <person name="Cavanaugh K."/>
            <person name="Han R."/>
            <person name="Bertier L."/>
            <person name="Beede B."/>
            <person name="Kafkas S."/>
            <person name="Golino D."/>
            <person name="Preece J."/>
            <person name="Michelmore R."/>
        </authorList>
    </citation>
    <scope>NUCLEOTIDE SEQUENCE [LARGE SCALE GENOMIC DNA]</scope>
</reference>
<keyword evidence="2" id="KW-1185">Reference proteome</keyword>
<dbReference type="EMBL" id="CM047902">
    <property type="protein sequence ID" value="KAJ0094541.1"/>
    <property type="molecule type" value="Genomic_DNA"/>
</dbReference>
<dbReference type="Proteomes" id="UP001164250">
    <property type="component" value="Chromosome 6"/>
</dbReference>
<evidence type="ECO:0000313" key="1">
    <source>
        <dbReference type="EMBL" id="KAJ0094541.1"/>
    </source>
</evidence>
<organism evidence="1 2">
    <name type="scientific">Pistacia atlantica</name>
    <dbReference type="NCBI Taxonomy" id="434234"/>
    <lineage>
        <taxon>Eukaryota</taxon>
        <taxon>Viridiplantae</taxon>
        <taxon>Streptophyta</taxon>
        <taxon>Embryophyta</taxon>
        <taxon>Tracheophyta</taxon>
        <taxon>Spermatophyta</taxon>
        <taxon>Magnoliopsida</taxon>
        <taxon>eudicotyledons</taxon>
        <taxon>Gunneridae</taxon>
        <taxon>Pentapetalae</taxon>
        <taxon>rosids</taxon>
        <taxon>malvids</taxon>
        <taxon>Sapindales</taxon>
        <taxon>Anacardiaceae</taxon>
        <taxon>Pistacia</taxon>
    </lineage>
</organism>
<accession>A0ACC1B6G3</accession>
<gene>
    <name evidence="1" type="ORF">Patl1_17021</name>
</gene>
<name>A0ACC1B6G3_9ROSI</name>